<name>A0ABX0K9X2_9PROT</name>
<accession>A0ABX0K9X2</accession>
<dbReference type="RefSeq" id="WP_173577742.1">
    <property type="nucleotide sequence ID" value="NZ_WOSW01000023.1"/>
</dbReference>
<proteinExistence type="predicted"/>
<dbReference type="CDD" id="cd00257">
    <property type="entry name" value="beta-trefoil_FSCN-like"/>
    <property type="match status" value="1"/>
</dbReference>
<dbReference type="EMBL" id="WOSW01000023">
    <property type="protein sequence ID" value="NHO33217.1"/>
    <property type="molecule type" value="Genomic_DNA"/>
</dbReference>
<evidence type="ECO:0000256" key="1">
    <source>
        <dbReference type="SAM" id="MobiDB-lite"/>
    </source>
</evidence>
<sequence>MDGFLLDYWGNILDFNDDQGFAVNRQMDGTPPRLRVAVEDDIAMLSFQGADGKWETLSVSTDGYLRPGQTVASRFAIEYQRRGMKYIAIGFNGLFLSADPGGGVKIDKHHVYDWETFRVLSVEEFGKLAFITGHSWYSRSLNRVVSGPVPIAQDFEIDFSGIRPKIDDLFKSVSDLNTKSIDVFYNSWRFEHLELFNPLVYCCTFGRDEAFETLDMVVDSLRRFAKYDGDIKILTERSPEDIRNRYEAVRDDRVELVPYVPLDLIDYMSSRFDIGDYEQFHQYQPILYLDTDIIAGRSVDKLFLDIMRDSEPSVYVFVETRDPASENYWGKELFDADEFARMPEYGFSTGVMAFRNLEQAGPFLKNVRRVIFRQSRGLNSRMELRCYDQPVANYVLSKMGCRTDAKLLNRYVRNFDMGMNHAESDVYDRYASALTEPVLHFAGGVGGYDWKLGAMHHYRAWLIRSGTPDFGTPDSDASASDRSASATERADTDAG</sequence>
<dbReference type="InterPro" id="IPR008999">
    <property type="entry name" value="Actin-crosslinking"/>
</dbReference>
<organism evidence="2 3">
    <name type="scientific">Acetobacter fallax</name>
    <dbReference type="NCBI Taxonomy" id="1737473"/>
    <lineage>
        <taxon>Bacteria</taxon>
        <taxon>Pseudomonadati</taxon>
        <taxon>Pseudomonadota</taxon>
        <taxon>Alphaproteobacteria</taxon>
        <taxon>Acetobacterales</taxon>
        <taxon>Acetobacteraceae</taxon>
        <taxon>Acetobacter</taxon>
    </lineage>
</organism>
<reference evidence="2 3" key="1">
    <citation type="journal article" date="2020" name="Int. J. Syst. Evol. Microbiol.">
        <title>Novel acetic acid bacteria from cider fermentations: Acetobacter conturbans sp. nov. and Acetobacter fallax sp. nov.</title>
        <authorList>
            <person name="Sombolestani A.S."/>
            <person name="Cleenwerck I."/>
            <person name="Cnockaert M."/>
            <person name="Borremans W."/>
            <person name="Wieme A.D."/>
            <person name="De Vuyst L."/>
            <person name="Vandamme P."/>
        </authorList>
    </citation>
    <scope>NUCLEOTIDE SEQUENCE [LARGE SCALE GENOMIC DNA]</scope>
    <source>
        <strain evidence="2 3">LMG 1637</strain>
    </source>
</reference>
<dbReference type="Gene3D" id="3.90.550.10">
    <property type="entry name" value="Spore Coat Polysaccharide Biosynthesis Protein SpsA, Chain A"/>
    <property type="match status" value="1"/>
</dbReference>
<dbReference type="Proteomes" id="UP000615326">
    <property type="component" value="Unassembled WGS sequence"/>
</dbReference>
<feature type="region of interest" description="Disordered" evidence="1">
    <location>
        <begin position="472"/>
        <end position="495"/>
    </location>
</feature>
<dbReference type="InterPro" id="IPR029044">
    <property type="entry name" value="Nucleotide-diphossugar_trans"/>
</dbReference>
<dbReference type="SUPFAM" id="SSF50405">
    <property type="entry name" value="Actin-crosslinking proteins"/>
    <property type="match status" value="1"/>
</dbReference>
<feature type="compositionally biased region" description="Low complexity" evidence="1">
    <location>
        <begin position="474"/>
        <end position="487"/>
    </location>
</feature>
<protein>
    <submittedName>
        <fullName evidence="2">Uncharacterized protein</fullName>
    </submittedName>
</protein>
<evidence type="ECO:0000313" key="3">
    <source>
        <dbReference type="Proteomes" id="UP000615326"/>
    </source>
</evidence>
<keyword evidence="3" id="KW-1185">Reference proteome</keyword>
<comment type="caution">
    <text evidence="2">The sequence shown here is derived from an EMBL/GenBank/DDBJ whole genome shotgun (WGS) entry which is preliminary data.</text>
</comment>
<dbReference type="SUPFAM" id="SSF53448">
    <property type="entry name" value="Nucleotide-diphospho-sugar transferases"/>
    <property type="match status" value="1"/>
</dbReference>
<evidence type="ECO:0000313" key="2">
    <source>
        <dbReference type="EMBL" id="NHO33217.1"/>
    </source>
</evidence>
<gene>
    <name evidence="2" type="ORF">GOB84_11725</name>
</gene>